<dbReference type="PANTHER" id="PTHR11188:SF176">
    <property type="entry name" value="ARRESTIN DOMAIN-CONTAINING PROTEIN 1"/>
    <property type="match status" value="1"/>
</dbReference>
<feature type="compositionally biased region" description="Polar residues" evidence="2">
    <location>
        <begin position="514"/>
        <end position="536"/>
    </location>
</feature>
<feature type="domain" description="Arrestin C-terminal-like" evidence="3">
    <location>
        <begin position="146"/>
        <end position="282"/>
    </location>
</feature>
<dbReference type="InterPro" id="IPR011022">
    <property type="entry name" value="Arrestin_C-like"/>
</dbReference>
<feature type="compositionally biased region" description="Low complexity" evidence="2">
    <location>
        <begin position="376"/>
        <end position="391"/>
    </location>
</feature>
<dbReference type="InterPro" id="IPR014756">
    <property type="entry name" value="Ig_E-set"/>
</dbReference>
<feature type="compositionally biased region" description="Low complexity" evidence="2">
    <location>
        <begin position="317"/>
        <end position="336"/>
    </location>
</feature>
<dbReference type="PANTHER" id="PTHR11188">
    <property type="entry name" value="ARRESTIN DOMAIN CONTAINING PROTEIN"/>
    <property type="match status" value="1"/>
</dbReference>
<dbReference type="SUPFAM" id="SSF81296">
    <property type="entry name" value="E set domains"/>
    <property type="match status" value="2"/>
</dbReference>
<feature type="compositionally biased region" description="Pro residues" evidence="2">
    <location>
        <begin position="419"/>
        <end position="429"/>
    </location>
</feature>
<feature type="region of interest" description="Disordered" evidence="2">
    <location>
        <begin position="496"/>
        <end position="553"/>
    </location>
</feature>
<reference evidence="4" key="2">
    <citation type="submission" date="2021-01" db="UniProtKB">
        <authorList>
            <consortium name="EnsemblMetazoa"/>
        </authorList>
    </citation>
    <scope>IDENTIFICATION</scope>
</reference>
<sequence length="553" mass="59325">MGKLQVFEVLLAGNQEVFKPGDVVQGVARIVVSEKKGGIRGKDNGSTDRIKLTAGEHRFPFQFQIPNMPLPPPFEASYGYVRYYVMVTIDRPWKFDHHTQKIFSICTVKDLNYEFNVLISCFAVFLYTKVPSSYQVEKTVCCLCCTSRPIVMKGMIDKRGYVPGEYIFVSLDLQNNSSRRITDITAKLQQSAHFTAQRDGTGGIHHRQLVKTVAKLNLSGCEAMGSVNYDRLKMLIPPITPCAYENCPNIQVEYYVEIKGDVSGTRIGALVNLPVVIGTIPAFQHTLNDPSQNPYAVQPIPGQPGAPPGGQSGFPPGGQQVYPPKGQQGYPQSGQPGAPPPGQGYLLPGAPPPGQPGEPPPGQGYPPPCQPRALSPRQQGYPPQGQQVYQPGAPPPGQEYFPPGQHGAPPPRKQGYSPPGHPGLPPPGAGPSGYSPLGGVSAEEAAGLPPPPMCRAAVGGPQEVSGEKGTFGKIFYAPQYPYYDPDTLYASMGIPLGATASSADGGPPPPTVMQPMSIQQLPRPSDPISQSAFSNHPNRPNQPISIQQPPQQT</sequence>
<organism evidence="4 5">
    <name type="scientific">Strongylocentrotus purpuratus</name>
    <name type="common">Purple sea urchin</name>
    <dbReference type="NCBI Taxonomy" id="7668"/>
    <lineage>
        <taxon>Eukaryota</taxon>
        <taxon>Metazoa</taxon>
        <taxon>Echinodermata</taxon>
        <taxon>Eleutherozoa</taxon>
        <taxon>Echinozoa</taxon>
        <taxon>Echinoidea</taxon>
        <taxon>Euechinoidea</taxon>
        <taxon>Echinacea</taxon>
        <taxon>Camarodonta</taxon>
        <taxon>Echinidea</taxon>
        <taxon>Strongylocentrotidae</taxon>
        <taxon>Strongylocentrotus</taxon>
    </lineage>
</organism>
<dbReference type="SMART" id="SM01017">
    <property type="entry name" value="Arrestin_C"/>
    <property type="match status" value="1"/>
</dbReference>
<evidence type="ECO:0000313" key="5">
    <source>
        <dbReference type="Proteomes" id="UP000007110"/>
    </source>
</evidence>
<dbReference type="GO" id="GO:0005737">
    <property type="term" value="C:cytoplasm"/>
    <property type="evidence" value="ECO:0000318"/>
    <property type="project" value="GO_Central"/>
</dbReference>
<dbReference type="InParanoid" id="A0A7M7N7D8"/>
<dbReference type="RefSeq" id="XP_030831523.1">
    <property type="nucleotide sequence ID" value="XM_030975663.1"/>
</dbReference>
<feature type="compositionally biased region" description="Low complexity" evidence="2">
    <location>
        <begin position="537"/>
        <end position="553"/>
    </location>
</feature>
<dbReference type="InterPro" id="IPR050357">
    <property type="entry name" value="Arrestin_domain-protein"/>
</dbReference>
<dbReference type="EnsemblMetazoa" id="XM_030975663">
    <property type="protein sequence ID" value="XP_030831523"/>
    <property type="gene ID" value="LOC105437210"/>
</dbReference>
<dbReference type="GeneID" id="105437210"/>
<feature type="compositionally biased region" description="Pro residues" evidence="2">
    <location>
        <begin position="349"/>
        <end position="370"/>
    </location>
</feature>
<dbReference type="Gene3D" id="2.60.40.640">
    <property type="match status" value="2"/>
</dbReference>
<proteinExistence type="inferred from homology"/>
<dbReference type="InterPro" id="IPR014752">
    <property type="entry name" value="Arrestin-like_C"/>
</dbReference>
<dbReference type="Proteomes" id="UP000007110">
    <property type="component" value="Unassembled WGS sequence"/>
</dbReference>
<feature type="region of interest" description="Disordered" evidence="2">
    <location>
        <begin position="289"/>
        <end position="468"/>
    </location>
</feature>
<keyword evidence="5" id="KW-1185">Reference proteome</keyword>
<dbReference type="Pfam" id="PF00339">
    <property type="entry name" value="Arrestin_N"/>
    <property type="match status" value="1"/>
</dbReference>
<evidence type="ECO:0000259" key="3">
    <source>
        <dbReference type="SMART" id="SM01017"/>
    </source>
</evidence>
<evidence type="ECO:0000313" key="4">
    <source>
        <dbReference type="EnsemblMetazoa" id="XP_030831523"/>
    </source>
</evidence>
<protein>
    <recommendedName>
        <fullName evidence="3">Arrestin C-terminal-like domain-containing protein</fullName>
    </recommendedName>
</protein>
<evidence type="ECO:0000256" key="1">
    <source>
        <dbReference type="ARBA" id="ARBA00005298"/>
    </source>
</evidence>
<dbReference type="InterPro" id="IPR011021">
    <property type="entry name" value="Arrestin-like_N"/>
</dbReference>
<dbReference type="GO" id="GO:0015031">
    <property type="term" value="P:protein transport"/>
    <property type="evidence" value="ECO:0000318"/>
    <property type="project" value="GO_Central"/>
</dbReference>
<dbReference type="KEGG" id="spu:105437210"/>
<accession>A0A7M7N7D8</accession>
<name>A0A7M7N7D8_STRPU</name>
<dbReference type="AlphaFoldDB" id="A0A7M7N7D8"/>
<evidence type="ECO:0000256" key="2">
    <source>
        <dbReference type="SAM" id="MobiDB-lite"/>
    </source>
</evidence>
<dbReference type="OrthoDB" id="7785529at2759"/>
<reference evidence="5" key="1">
    <citation type="submission" date="2015-02" db="EMBL/GenBank/DDBJ databases">
        <title>Genome sequencing for Strongylocentrotus purpuratus.</title>
        <authorList>
            <person name="Murali S."/>
            <person name="Liu Y."/>
            <person name="Vee V."/>
            <person name="English A."/>
            <person name="Wang M."/>
            <person name="Skinner E."/>
            <person name="Han Y."/>
            <person name="Muzny D.M."/>
            <person name="Worley K.C."/>
            <person name="Gibbs R.A."/>
        </authorList>
    </citation>
    <scope>NUCLEOTIDE SEQUENCE</scope>
</reference>
<comment type="similarity">
    <text evidence="1">Belongs to the arrestin family.</text>
</comment>
<dbReference type="Pfam" id="PF02752">
    <property type="entry name" value="Arrestin_C"/>
    <property type="match status" value="1"/>
</dbReference>